<dbReference type="AlphaFoldDB" id="A0A6B3C7T4"/>
<dbReference type="PANTHER" id="PTHR30461">
    <property type="entry name" value="DNA-INVERTASE FROM LAMBDOID PROPHAGE"/>
    <property type="match status" value="1"/>
</dbReference>
<dbReference type="CDD" id="cd00338">
    <property type="entry name" value="Ser_Recombinase"/>
    <property type="match status" value="1"/>
</dbReference>
<dbReference type="Gene3D" id="3.40.50.1390">
    <property type="entry name" value="Resolvase, N-terminal catalytic domain"/>
    <property type="match status" value="1"/>
</dbReference>
<dbReference type="Pfam" id="PF00239">
    <property type="entry name" value="Resolvase"/>
    <property type="match status" value="1"/>
</dbReference>
<name>A0A6B3C7T4_9ACTN</name>
<sequence length="718" mass="81210">MAAVMPWEHTGSKITGRHRERLAVVYVRQSTRQQVEGHQESTRLQYALVDRAVTLGWEASRVLVIDDDLGKSGARSEHRAGFQRLVAEISLGHVGLVLGTEMSRLARSGKDWYQLLELSALGGALLADTDGVYDPSEYNDRLLLGLKGTMSEAELYLINQRMRAGRVNKARRGELAISLPIGYWRRPSGEAVLDPDEQLQHVVRLVFSRFAEIGSIQGVVRFLVENGIEMGVRQRSGPDRGEIVWKRPARATVTCMLNSPIYAGVYVYGRRPLDHTVPRDARGGARRRTARREDYLAWIEDAMPAYITLAQYEANLARLKANRPHGDVPGSVRYGPALLAGLLRCGRCGRRMTVGYHVDVGKPRISYNCTGARSEGGGPHCQHVVGRSLDPYVTEQVLALLAPDAVEVHVQAVTQALADRAAVEKVWQQRRERAQQDVDRARRSYRLAEPENRLVTRHLEHEWEVALTAQRDLEEQWRRFQRQTPERFTGEEQDTVRQAAVDLPRLCEAPGVTHADRKEVVRAVLDEITVTVRGHSELVDLTLHWAGGSTTTAVVRRPIQYFEHLSYYPRLEQRILQLADTGLSAVKIADQLNRDGFRSARGDDPIRRRVVAQILQRNGRPLPPQTGPWPVDPAEAPREHEWWLGDLAAHLGCTLGTVRKWITDGHLTGRQETRHPYRWIMNAPPDKITELEERLAKTRGRRTRIHPRFAELLDEDNS</sequence>
<dbReference type="GO" id="GO:0003677">
    <property type="term" value="F:DNA binding"/>
    <property type="evidence" value="ECO:0007669"/>
    <property type="project" value="InterPro"/>
</dbReference>
<dbReference type="Pfam" id="PF13408">
    <property type="entry name" value="Zn_ribbon_recom"/>
    <property type="match status" value="1"/>
</dbReference>
<organism evidence="3">
    <name type="scientific">Streptomyces sp. SID12501</name>
    <dbReference type="NCBI Taxonomy" id="2706042"/>
    <lineage>
        <taxon>Bacteria</taxon>
        <taxon>Bacillati</taxon>
        <taxon>Actinomycetota</taxon>
        <taxon>Actinomycetes</taxon>
        <taxon>Kitasatosporales</taxon>
        <taxon>Streptomycetaceae</taxon>
        <taxon>Streptomyces</taxon>
    </lineage>
</organism>
<dbReference type="SUPFAM" id="SSF53041">
    <property type="entry name" value="Resolvase-like"/>
    <property type="match status" value="1"/>
</dbReference>
<dbReference type="InterPro" id="IPR036162">
    <property type="entry name" value="Resolvase-like_N_sf"/>
</dbReference>
<gene>
    <name evidence="3" type="ORF">G3I71_41830</name>
</gene>
<feature type="domain" description="Resolvase/invertase-type recombinase catalytic" evidence="1">
    <location>
        <begin position="22"/>
        <end position="173"/>
    </location>
</feature>
<reference evidence="3" key="1">
    <citation type="submission" date="2020-01" db="EMBL/GenBank/DDBJ databases">
        <title>Insect and environment-associated Actinomycetes.</title>
        <authorList>
            <person name="Currrie C."/>
            <person name="Chevrette M."/>
            <person name="Carlson C."/>
            <person name="Stubbendieck R."/>
            <person name="Wendt-Pienkowski E."/>
        </authorList>
    </citation>
    <scope>NUCLEOTIDE SEQUENCE</scope>
    <source>
        <strain evidence="3">SID12501</strain>
    </source>
</reference>
<proteinExistence type="predicted"/>
<dbReference type="PROSITE" id="PS51736">
    <property type="entry name" value="RECOMBINASES_3"/>
    <property type="match status" value="1"/>
</dbReference>
<dbReference type="InterPro" id="IPR050639">
    <property type="entry name" value="SSR_resolvase"/>
</dbReference>
<dbReference type="SMART" id="SM00857">
    <property type="entry name" value="Resolvase"/>
    <property type="match status" value="1"/>
</dbReference>
<dbReference type="RefSeq" id="WP_164323586.1">
    <property type="nucleotide sequence ID" value="NZ_JAAGLU010000060.1"/>
</dbReference>
<feature type="domain" description="Recombinase" evidence="2">
    <location>
        <begin position="180"/>
        <end position="325"/>
    </location>
</feature>
<dbReference type="InterPro" id="IPR011109">
    <property type="entry name" value="DNA_bind_recombinase_dom"/>
</dbReference>
<dbReference type="PROSITE" id="PS51737">
    <property type="entry name" value="RECOMBINASE_DNA_BIND"/>
    <property type="match status" value="1"/>
</dbReference>
<dbReference type="EMBL" id="JAAGLU010000060">
    <property type="protein sequence ID" value="NEC92170.1"/>
    <property type="molecule type" value="Genomic_DNA"/>
</dbReference>
<accession>A0A6B3C7T4</accession>
<dbReference type="Gene3D" id="3.90.1750.20">
    <property type="entry name" value="Putative Large Serine Recombinase, Chain B, Domain 2"/>
    <property type="match status" value="1"/>
</dbReference>
<evidence type="ECO:0000313" key="3">
    <source>
        <dbReference type="EMBL" id="NEC92170.1"/>
    </source>
</evidence>
<evidence type="ECO:0000259" key="1">
    <source>
        <dbReference type="PROSITE" id="PS51736"/>
    </source>
</evidence>
<protein>
    <submittedName>
        <fullName evidence="3">Recombinase family protein</fullName>
    </submittedName>
</protein>
<dbReference type="InterPro" id="IPR006119">
    <property type="entry name" value="Resolv_N"/>
</dbReference>
<dbReference type="Pfam" id="PF07508">
    <property type="entry name" value="Recombinase"/>
    <property type="match status" value="1"/>
</dbReference>
<dbReference type="InterPro" id="IPR025827">
    <property type="entry name" value="Zn_ribbon_recom_dom"/>
</dbReference>
<dbReference type="GO" id="GO:0000150">
    <property type="term" value="F:DNA strand exchange activity"/>
    <property type="evidence" value="ECO:0007669"/>
    <property type="project" value="InterPro"/>
</dbReference>
<comment type="caution">
    <text evidence="3">The sequence shown here is derived from an EMBL/GenBank/DDBJ whole genome shotgun (WGS) entry which is preliminary data.</text>
</comment>
<dbReference type="InterPro" id="IPR038109">
    <property type="entry name" value="DNA_bind_recomb_sf"/>
</dbReference>
<dbReference type="PANTHER" id="PTHR30461:SF23">
    <property type="entry name" value="DNA RECOMBINASE-RELATED"/>
    <property type="match status" value="1"/>
</dbReference>
<evidence type="ECO:0000259" key="2">
    <source>
        <dbReference type="PROSITE" id="PS51737"/>
    </source>
</evidence>